<evidence type="ECO:0000313" key="1">
    <source>
        <dbReference type="EMBL" id="KAF6020011.1"/>
    </source>
</evidence>
<name>A0A7J7J2X2_BUGNE</name>
<dbReference type="Proteomes" id="UP000593567">
    <property type="component" value="Unassembled WGS sequence"/>
</dbReference>
<keyword evidence="2" id="KW-1185">Reference proteome</keyword>
<dbReference type="EMBL" id="VXIV02003199">
    <property type="protein sequence ID" value="KAF6020011.1"/>
    <property type="molecule type" value="Genomic_DNA"/>
</dbReference>
<comment type="caution">
    <text evidence="1">The sequence shown here is derived from an EMBL/GenBank/DDBJ whole genome shotgun (WGS) entry which is preliminary data.</text>
</comment>
<sequence length="66" mass="7515">MYGNLWIAQAALIVERGDCEASINEGRCTNHRLNVLFTKHLDQRVEEATPFREADATYNSIVTSFK</sequence>
<organism evidence="1 2">
    <name type="scientific">Bugula neritina</name>
    <name type="common">Brown bryozoan</name>
    <name type="synonym">Sertularia neritina</name>
    <dbReference type="NCBI Taxonomy" id="10212"/>
    <lineage>
        <taxon>Eukaryota</taxon>
        <taxon>Metazoa</taxon>
        <taxon>Spiralia</taxon>
        <taxon>Lophotrochozoa</taxon>
        <taxon>Bryozoa</taxon>
        <taxon>Gymnolaemata</taxon>
        <taxon>Cheilostomatida</taxon>
        <taxon>Flustrina</taxon>
        <taxon>Buguloidea</taxon>
        <taxon>Bugulidae</taxon>
        <taxon>Bugula</taxon>
    </lineage>
</organism>
<proteinExistence type="predicted"/>
<accession>A0A7J7J2X2</accession>
<evidence type="ECO:0000313" key="2">
    <source>
        <dbReference type="Proteomes" id="UP000593567"/>
    </source>
</evidence>
<dbReference type="AlphaFoldDB" id="A0A7J7J2X2"/>
<gene>
    <name evidence="1" type="ORF">EB796_021671</name>
</gene>
<protein>
    <submittedName>
        <fullName evidence="1">Uncharacterized protein</fullName>
    </submittedName>
</protein>
<reference evidence="1" key="1">
    <citation type="submission" date="2020-06" db="EMBL/GenBank/DDBJ databases">
        <title>Draft genome of Bugula neritina, a colonial animal packing powerful symbionts and potential medicines.</title>
        <authorList>
            <person name="Rayko M."/>
        </authorList>
    </citation>
    <scope>NUCLEOTIDE SEQUENCE [LARGE SCALE GENOMIC DNA]</scope>
    <source>
        <strain evidence="1">Kwan_BN1</strain>
    </source>
</reference>